<reference evidence="1" key="1">
    <citation type="submission" date="2014-09" db="EMBL/GenBank/DDBJ databases">
        <authorList>
            <person name="Magalhaes I.L.F."/>
            <person name="Oliveira U."/>
            <person name="Santos F.R."/>
            <person name="Vidigal T.H.D.A."/>
            <person name="Brescovit A.D."/>
            <person name="Santos A.J."/>
        </authorList>
    </citation>
    <scope>NUCLEOTIDE SEQUENCE</scope>
    <source>
        <tissue evidence="1">Shoot tissue taken approximately 20 cm above the soil surface</tissue>
    </source>
</reference>
<sequence>MLVPLVVFSTPFIFEHY</sequence>
<evidence type="ECO:0000313" key="1">
    <source>
        <dbReference type="EMBL" id="JAD58029.1"/>
    </source>
</evidence>
<dbReference type="AlphaFoldDB" id="A0A0A9B217"/>
<organism evidence="1">
    <name type="scientific">Arundo donax</name>
    <name type="common">Giant reed</name>
    <name type="synonym">Donax arundinaceus</name>
    <dbReference type="NCBI Taxonomy" id="35708"/>
    <lineage>
        <taxon>Eukaryota</taxon>
        <taxon>Viridiplantae</taxon>
        <taxon>Streptophyta</taxon>
        <taxon>Embryophyta</taxon>
        <taxon>Tracheophyta</taxon>
        <taxon>Spermatophyta</taxon>
        <taxon>Magnoliopsida</taxon>
        <taxon>Liliopsida</taxon>
        <taxon>Poales</taxon>
        <taxon>Poaceae</taxon>
        <taxon>PACMAD clade</taxon>
        <taxon>Arundinoideae</taxon>
        <taxon>Arundineae</taxon>
        <taxon>Arundo</taxon>
    </lineage>
</organism>
<reference evidence="1" key="2">
    <citation type="journal article" date="2015" name="Data Brief">
        <title>Shoot transcriptome of the giant reed, Arundo donax.</title>
        <authorList>
            <person name="Barrero R.A."/>
            <person name="Guerrero F.D."/>
            <person name="Moolhuijzen P."/>
            <person name="Goolsby J.A."/>
            <person name="Tidwell J."/>
            <person name="Bellgard S.E."/>
            <person name="Bellgard M.I."/>
        </authorList>
    </citation>
    <scope>NUCLEOTIDE SEQUENCE</scope>
    <source>
        <tissue evidence="1">Shoot tissue taken approximately 20 cm above the soil surface</tissue>
    </source>
</reference>
<protein>
    <submittedName>
        <fullName evidence="1">Uncharacterized protein</fullName>
    </submittedName>
</protein>
<proteinExistence type="predicted"/>
<accession>A0A0A9B217</accession>
<dbReference type="EMBL" id="GBRH01239866">
    <property type="protein sequence ID" value="JAD58029.1"/>
    <property type="molecule type" value="Transcribed_RNA"/>
</dbReference>
<name>A0A0A9B217_ARUDO</name>